<comment type="caution">
    <text evidence="1">The sequence shown here is derived from an EMBL/GenBank/DDBJ whole genome shotgun (WGS) entry which is preliminary data.</text>
</comment>
<organism evidence="1 2">
    <name type="scientific">Tritonibacter scottomollicae</name>
    <name type="common">Epibacterium scottomollicae</name>
    <dbReference type="NCBI Taxonomy" id="483013"/>
    <lineage>
        <taxon>Bacteria</taxon>
        <taxon>Pseudomonadati</taxon>
        <taxon>Pseudomonadota</taxon>
        <taxon>Alphaproteobacteria</taxon>
        <taxon>Rhodobacterales</taxon>
        <taxon>Paracoccaceae</taxon>
        <taxon>Tritonibacter</taxon>
    </lineage>
</organism>
<accession>A0A2T1AIA2</accession>
<evidence type="ECO:0000313" key="2">
    <source>
        <dbReference type="Proteomes" id="UP000237718"/>
    </source>
</evidence>
<proteinExistence type="predicted"/>
<protein>
    <submittedName>
        <fullName evidence="1">Uncharacterized protein DUF2730</fullName>
    </submittedName>
</protein>
<dbReference type="EMBL" id="PVUF01000004">
    <property type="protein sequence ID" value="PRZ48334.1"/>
    <property type="molecule type" value="Genomic_DNA"/>
</dbReference>
<dbReference type="OrthoDB" id="7645981at2"/>
<dbReference type="InterPro" id="IPR020269">
    <property type="entry name" value="Phage_Mu_Releasin"/>
</dbReference>
<name>A0A2T1AIA2_TRISK</name>
<dbReference type="Pfam" id="PF10805">
    <property type="entry name" value="DUF2730"/>
    <property type="match status" value="1"/>
</dbReference>
<reference evidence="1 2" key="1">
    <citation type="submission" date="2018-03" db="EMBL/GenBank/DDBJ databases">
        <title>Genomic Encyclopedia of Archaeal and Bacterial Type Strains, Phase II (KMG-II): from individual species to whole genera.</title>
        <authorList>
            <person name="Goeker M."/>
        </authorList>
    </citation>
    <scope>NUCLEOTIDE SEQUENCE [LARGE SCALE GENOMIC DNA]</scope>
    <source>
        <strain evidence="1 2">DSM 25328</strain>
    </source>
</reference>
<evidence type="ECO:0000313" key="1">
    <source>
        <dbReference type="EMBL" id="PRZ48334.1"/>
    </source>
</evidence>
<dbReference type="RefSeq" id="WP_106163277.1">
    <property type="nucleotide sequence ID" value="NZ_PVUF01000004.1"/>
</dbReference>
<dbReference type="AlphaFoldDB" id="A0A2T1AIA2"/>
<gene>
    <name evidence="1" type="ORF">CLV89_104162</name>
</gene>
<dbReference type="Proteomes" id="UP000237718">
    <property type="component" value="Unassembled WGS sequence"/>
</dbReference>
<sequence length="116" mass="13438">MHFDPTFTVSNALTLLSLLIACTSAVYAWIGTRRSNVDERFKTGKERMDRHEQRLTRMEHDLADVPSKDDLHHIQLSMSEINGTMKQMAAVMEGNQKIMTRLETVVFRHEDHLLNK</sequence>